<feature type="transmembrane region" description="Helical" evidence="1">
    <location>
        <begin position="41"/>
        <end position="61"/>
    </location>
</feature>
<dbReference type="PIRSF" id="PIRSF030092">
    <property type="entry name" value="UCP030092"/>
    <property type="match status" value="1"/>
</dbReference>
<feature type="transmembrane region" description="Helical" evidence="1">
    <location>
        <begin position="67"/>
        <end position="85"/>
    </location>
</feature>
<keyword evidence="1" id="KW-0472">Membrane</keyword>
<dbReference type="EMBL" id="JBHUDE010000040">
    <property type="protein sequence ID" value="MFD1607594.1"/>
    <property type="molecule type" value="Genomic_DNA"/>
</dbReference>
<name>A0ABW4HS23_9BACI</name>
<dbReference type="InterPro" id="IPR016945">
    <property type="entry name" value="UCP030092"/>
</dbReference>
<dbReference type="Proteomes" id="UP001597221">
    <property type="component" value="Unassembled WGS sequence"/>
</dbReference>
<comment type="caution">
    <text evidence="2">The sequence shown here is derived from an EMBL/GenBank/DDBJ whole genome shotgun (WGS) entry which is preliminary data.</text>
</comment>
<keyword evidence="3" id="KW-1185">Reference proteome</keyword>
<reference evidence="3" key="1">
    <citation type="journal article" date="2019" name="Int. J. Syst. Evol. Microbiol.">
        <title>The Global Catalogue of Microorganisms (GCM) 10K type strain sequencing project: providing services to taxonomists for standard genome sequencing and annotation.</title>
        <authorList>
            <consortium name="The Broad Institute Genomics Platform"/>
            <consortium name="The Broad Institute Genome Sequencing Center for Infectious Disease"/>
            <person name="Wu L."/>
            <person name="Ma J."/>
        </authorList>
    </citation>
    <scope>NUCLEOTIDE SEQUENCE [LARGE SCALE GENOMIC DNA]</scope>
    <source>
        <strain evidence="3">CGMCC 1.12376</strain>
    </source>
</reference>
<gene>
    <name evidence="2" type="ORF">ACFSBH_08015</name>
</gene>
<evidence type="ECO:0000313" key="3">
    <source>
        <dbReference type="Proteomes" id="UP001597221"/>
    </source>
</evidence>
<feature type="transmembrane region" description="Helical" evidence="1">
    <location>
        <begin position="6"/>
        <end position="29"/>
    </location>
</feature>
<dbReference type="InterPro" id="IPR024515">
    <property type="entry name" value="DUF3397"/>
</dbReference>
<organism evidence="2 3">
    <name type="scientific">Oceanobacillus luteolus</name>
    <dbReference type="NCBI Taxonomy" id="1274358"/>
    <lineage>
        <taxon>Bacteria</taxon>
        <taxon>Bacillati</taxon>
        <taxon>Bacillota</taxon>
        <taxon>Bacilli</taxon>
        <taxon>Bacillales</taxon>
        <taxon>Bacillaceae</taxon>
        <taxon>Oceanobacillus</taxon>
    </lineage>
</organism>
<accession>A0ABW4HS23</accession>
<evidence type="ECO:0000313" key="2">
    <source>
        <dbReference type="EMBL" id="MFD1607594.1"/>
    </source>
</evidence>
<feature type="transmembrane region" description="Helical" evidence="1">
    <location>
        <begin position="105"/>
        <end position="125"/>
    </location>
</feature>
<dbReference type="RefSeq" id="WP_251511048.1">
    <property type="nucleotide sequence ID" value="NZ_JAMBON010000001.1"/>
</dbReference>
<evidence type="ECO:0000256" key="1">
    <source>
        <dbReference type="SAM" id="Phobius"/>
    </source>
</evidence>
<keyword evidence="1" id="KW-0812">Transmembrane</keyword>
<proteinExistence type="predicted"/>
<protein>
    <submittedName>
        <fullName evidence="2">DUF3397 domain-containing protein</fullName>
    </submittedName>
</protein>
<dbReference type="Pfam" id="PF11877">
    <property type="entry name" value="DUF3397"/>
    <property type="match status" value="1"/>
</dbReference>
<sequence length="126" mass="14647">MIDIIIYLFSFFITIPILASFIVYIGSMIMERNKIKAIHKMVTWTTLFYIIAVTIMLALIFDKSFLGIVLIFLLSVLSIIIFIQWKTRRDVQLKKATKLLWRISFLLFFVLYGCLAIAGVIKYLVA</sequence>
<keyword evidence="1" id="KW-1133">Transmembrane helix</keyword>